<keyword evidence="2" id="KW-0472">Membrane</keyword>
<feature type="transmembrane region" description="Helical" evidence="2">
    <location>
        <begin position="29"/>
        <end position="49"/>
    </location>
</feature>
<evidence type="ECO:0000259" key="3">
    <source>
        <dbReference type="Pfam" id="PF13511"/>
    </source>
</evidence>
<dbReference type="Pfam" id="PF13511">
    <property type="entry name" value="DUF4124"/>
    <property type="match status" value="1"/>
</dbReference>
<name>A0A1I7FIZ6_9BURK</name>
<evidence type="ECO:0000313" key="5">
    <source>
        <dbReference type="Proteomes" id="UP000183656"/>
    </source>
</evidence>
<accession>A0A1I7FIZ6</accession>
<dbReference type="STRING" id="343013.SAMN04489707_100294"/>
<keyword evidence="2" id="KW-0812">Transmembrane</keyword>
<dbReference type="Proteomes" id="UP000183656">
    <property type="component" value="Unassembled WGS sequence"/>
</dbReference>
<evidence type="ECO:0000313" key="4">
    <source>
        <dbReference type="EMBL" id="SFU36151.1"/>
    </source>
</evidence>
<dbReference type="AlphaFoldDB" id="A0A1I7FIZ6"/>
<proteinExistence type="predicted"/>
<gene>
    <name evidence="4" type="ORF">SAMN04489707_100294</name>
</gene>
<protein>
    <recommendedName>
        <fullName evidence="3">DUF4124 domain-containing protein</fullName>
    </recommendedName>
</protein>
<sequence length="134" mass="14254">MAATAALQVHPPVRPVDFPRTMRSRKEKALWFLLALVAAAAAVLAWWTADQWRPQVSPWAEQALRRLTRPGPDTLPAAAPRPGGPTQGTAASPPPAPPRKCVDAQGRTTYTDQPCPGGAREHGVEGAVTVLPAQ</sequence>
<organism evidence="4 5">
    <name type="scientific">Paenacidovorax caeni</name>
    <dbReference type="NCBI Taxonomy" id="343013"/>
    <lineage>
        <taxon>Bacteria</taxon>
        <taxon>Pseudomonadati</taxon>
        <taxon>Pseudomonadota</taxon>
        <taxon>Betaproteobacteria</taxon>
        <taxon>Burkholderiales</taxon>
        <taxon>Comamonadaceae</taxon>
        <taxon>Paenacidovorax</taxon>
    </lineage>
</organism>
<feature type="domain" description="DUF4124" evidence="3">
    <location>
        <begin position="100"/>
        <end position="128"/>
    </location>
</feature>
<keyword evidence="5" id="KW-1185">Reference proteome</keyword>
<reference evidence="4 5" key="1">
    <citation type="submission" date="2016-10" db="EMBL/GenBank/DDBJ databases">
        <authorList>
            <person name="de Groot N.N."/>
        </authorList>
    </citation>
    <scope>NUCLEOTIDE SEQUENCE [LARGE SCALE GENOMIC DNA]</scope>
    <source>
        <strain evidence="4 5">R-24608</strain>
    </source>
</reference>
<dbReference type="InterPro" id="IPR025392">
    <property type="entry name" value="DUF4124"/>
</dbReference>
<evidence type="ECO:0000256" key="2">
    <source>
        <dbReference type="SAM" id="Phobius"/>
    </source>
</evidence>
<dbReference type="EMBL" id="FPBX01000002">
    <property type="protein sequence ID" value="SFU36151.1"/>
    <property type="molecule type" value="Genomic_DNA"/>
</dbReference>
<feature type="region of interest" description="Disordered" evidence="1">
    <location>
        <begin position="64"/>
        <end position="134"/>
    </location>
</feature>
<evidence type="ECO:0000256" key="1">
    <source>
        <dbReference type="SAM" id="MobiDB-lite"/>
    </source>
</evidence>
<keyword evidence="2" id="KW-1133">Transmembrane helix</keyword>